<dbReference type="InterPro" id="IPR001789">
    <property type="entry name" value="Sig_transdc_resp-reg_receiver"/>
</dbReference>
<keyword evidence="5" id="KW-1185">Reference proteome</keyword>
<feature type="domain" description="HTH LytTR-type" evidence="3">
    <location>
        <begin position="147"/>
        <end position="219"/>
    </location>
</feature>
<dbReference type="EMBL" id="CP056775">
    <property type="protein sequence ID" value="QRQ99447.1"/>
    <property type="molecule type" value="Genomic_DNA"/>
</dbReference>
<sequence length="264" mass="30187">MTDVLIVESDPGMAEDLRQMIETSAGDYRIIYIAISVNDAKSWLTTHRSPQLIVCDIQLSDGLGFDIFQDVNVAAPVIFCTSYDEYALKAFENNGIDYLIKPVSQEKLERSLKKFNQLKELFGEENGSFPRKIGNGASYLTGYKTSLLVYYQDKIIPVNLDQVDFIHYNNYQVNVYTQNAHYETRDTLNNIIATLNPRDFFRANRQFIIHRKSVTTIQQYFGRKLLVGTTYPAPEPVIISKANASDFLKWLEGLGVEENSYSFQ</sequence>
<accession>A0ABX7I2J2</accession>
<keyword evidence="1" id="KW-0597">Phosphoprotein</keyword>
<proteinExistence type="predicted"/>
<name>A0ABX7I2J2_9BACT</name>
<dbReference type="PANTHER" id="PTHR37299">
    <property type="entry name" value="TRANSCRIPTIONAL REGULATOR-RELATED"/>
    <property type="match status" value="1"/>
</dbReference>
<organism evidence="4 5">
    <name type="scientific">Dyadobacter sandarakinus</name>
    <dbReference type="NCBI Taxonomy" id="2747268"/>
    <lineage>
        <taxon>Bacteria</taxon>
        <taxon>Pseudomonadati</taxon>
        <taxon>Bacteroidota</taxon>
        <taxon>Cytophagia</taxon>
        <taxon>Cytophagales</taxon>
        <taxon>Spirosomataceae</taxon>
        <taxon>Dyadobacter</taxon>
    </lineage>
</organism>
<feature type="domain" description="Response regulatory" evidence="2">
    <location>
        <begin position="3"/>
        <end position="116"/>
    </location>
</feature>
<evidence type="ECO:0000313" key="5">
    <source>
        <dbReference type="Proteomes" id="UP000612680"/>
    </source>
</evidence>
<dbReference type="InterPro" id="IPR007492">
    <property type="entry name" value="LytTR_DNA-bd_dom"/>
</dbReference>
<dbReference type="Proteomes" id="UP000612680">
    <property type="component" value="Chromosome"/>
</dbReference>
<feature type="modified residue" description="4-aspartylphosphate" evidence="1">
    <location>
        <position position="56"/>
    </location>
</feature>
<dbReference type="InterPro" id="IPR011006">
    <property type="entry name" value="CheY-like_superfamily"/>
</dbReference>
<evidence type="ECO:0000259" key="2">
    <source>
        <dbReference type="PROSITE" id="PS50110"/>
    </source>
</evidence>
<dbReference type="PROSITE" id="PS50110">
    <property type="entry name" value="RESPONSE_REGULATORY"/>
    <property type="match status" value="1"/>
</dbReference>
<evidence type="ECO:0000259" key="3">
    <source>
        <dbReference type="PROSITE" id="PS50930"/>
    </source>
</evidence>
<evidence type="ECO:0000256" key="1">
    <source>
        <dbReference type="PROSITE-ProRule" id="PRU00169"/>
    </source>
</evidence>
<dbReference type="PANTHER" id="PTHR37299:SF1">
    <property type="entry name" value="STAGE 0 SPORULATION PROTEIN A HOMOLOG"/>
    <property type="match status" value="1"/>
</dbReference>
<protein>
    <submittedName>
        <fullName evidence="4">Response regulator transcription factor</fullName>
    </submittedName>
</protein>
<dbReference type="Gene3D" id="2.40.50.1020">
    <property type="entry name" value="LytTr DNA-binding domain"/>
    <property type="match status" value="1"/>
</dbReference>
<reference evidence="4 5" key="1">
    <citation type="submission" date="2020-06" db="EMBL/GenBank/DDBJ databases">
        <title>Dyadobacter sandarakinus sp. nov., isolated from the soil of the Arctic Yellow River Station.</title>
        <authorList>
            <person name="Zhang Y."/>
            <person name="Peng F."/>
        </authorList>
    </citation>
    <scope>NUCLEOTIDE SEQUENCE [LARGE SCALE GENOMIC DNA]</scope>
    <source>
        <strain evidence="4 5">Q3-56</strain>
    </source>
</reference>
<dbReference type="RefSeq" id="WP_204660210.1">
    <property type="nucleotide sequence ID" value="NZ_CP056775.1"/>
</dbReference>
<dbReference type="SMART" id="SM00448">
    <property type="entry name" value="REC"/>
    <property type="match status" value="1"/>
</dbReference>
<dbReference type="InterPro" id="IPR046947">
    <property type="entry name" value="LytR-like"/>
</dbReference>
<dbReference type="Pfam" id="PF00072">
    <property type="entry name" value="Response_reg"/>
    <property type="match status" value="1"/>
</dbReference>
<dbReference type="PROSITE" id="PS50930">
    <property type="entry name" value="HTH_LYTTR"/>
    <property type="match status" value="1"/>
</dbReference>
<dbReference type="Gene3D" id="3.40.50.2300">
    <property type="match status" value="1"/>
</dbReference>
<dbReference type="Pfam" id="PF04397">
    <property type="entry name" value="LytTR"/>
    <property type="match status" value="1"/>
</dbReference>
<evidence type="ECO:0000313" key="4">
    <source>
        <dbReference type="EMBL" id="QRQ99447.1"/>
    </source>
</evidence>
<gene>
    <name evidence="4" type="ORF">HWI92_00240</name>
</gene>
<dbReference type="SUPFAM" id="SSF52172">
    <property type="entry name" value="CheY-like"/>
    <property type="match status" value="1"/>
</dbReference>
<dbReference type="SMART" id="SM00850">
    <property type="entry name" value="LytTR"/>
    <property type="match status" value="1"/>
</dbReference>